<organism evidence="9 10">
    <name type="scientific">Microlunatus endophyticus</name>
    <dbReference type="NCBI Taxonomy" id="1716077"/>
    <lineage>
        <taxon>Bacteria</taxon>
        <taxon>Bacillati</taxon>
        <taxon>Actinomycetota</taxon>
        <taxon>Actinomycetes</taxon>
        <taxon>Propionibacteriales</taxon>
        <taxon>Propionibacteriaceae</taxon>
        <taxon>Microlunatus</taxon>
    </lineage>
</organism>
<evidence type="ECO:0000256" key="6">
    <source>
        <dbReference type="ARBA" id="ARBA00023136"/>
    </source>
</evidence>
<reference evidence="9" key="1">
    <citation type="journal article" date="2014" name="Int. J. Syst. Evol. Microbiol.">
        <title>Complete genome sequence of Corynebacterium casei LMG S-19264T (=DSM 44701T), isolated from a smear-ripened cheese.</title>
        <authorList>
            <consortium name="US DOE Joint Genome Institute (JGI-PGF)"/>
            <person name="Walter F."/>
            <person name="Albersmeier A."/>
            <person name="Kalinowski J."/>
            <person name="Ruckert C."/>
        </authorList>
    </citation>
    <scope>NUCLEOTIDE SEQUENCE</scope>
    <source>
        <strain evidence="9">CGMCC 4.7306</strain>
    </source>
</reference>
<feature type="transmembrane region" description="Helical" evidence="7">
    <location>
        <begin position="203"/>
        <end position="225"/>
    </location>
</feature>
<dbReference type="AlphaFoldDB" id="A0A917S6J8"/>
<dbReference type="InterPro" id="IPR006153">
    <property type="entry name" value="Cation/H_exchanger_TM"/>
</dbReference>
<keyword evidence="3 7" id="KW-0812">Transmembrane</keyword>
<evidence type="ECO:0000256" key="4">
    <source>
        <dbReference type="ARBA" id="ARBA00022989"/>
    </source>
</evidence>
<sequence>MSTEELTTRFLLAAAVILVVCRVVSMLVRRIGQPPVVGEMLAGVLLGPSLFGAIAPGWSAALFPKDLLPVIYVAGQLGLVALMFQAGRELRGYLRPGLGRAALTVSSFGVAVPLIAGAGMAYAFHTHVGITEAGVGPVVTAVFVGVTLAITAFPMLARIIIERGLAGARYGSLALASGGIDDFAAWLMLAAVLSVASGRPGPIVTAVVGAAVFAAILIFVLRPLLDRWLRDSRLSPETALIVTMVLVLGAAGFTTSIGLYAVFGAFSIGLVMPPQQHLDEVARARGIGRRTDLVTPTMDGISRMLVPMFFTYSGLHTRFALLTDPRVLWFSVAAIVVAVISKGGACWLGARLAGERGWLPVRLGTLMNARGLMQLIALNVGLQAGIASPTLFTSLVLVAMVTTIMTSPVLALIDRIAKARGGLVAAADNPVEGAA</sequence>
<feature type="transmembrane region" description="Helical" evidence="7">
    <location>
        <begin position="394"/>
        <end position="413"/>
    </location>
</feature>
<keyword evidence="2" id="KW-0813">Transport</keyword>
<feature type="transmembrane region" description="Helical" evidence="7">
    <location>
        <begin position="6"/>
        <end position="28"/>
    </location>
</feature>
<dbReference type="InterPro" id="IPR050794">
    <property type="entry name" value="CPA2_transporter"/>
</dbReference>
<keyword evidence="6 7" id="KW-0472">Membrane</keyword>
<feature type="transmembrane region" description="Helical" evidence="7">
    <location>
        <begin position="40"/>
        <end position="61"/>
    </location>
</feature>
<keyword evidence="10" id="KW-1185">Reference proteome</keyword>
<accession>A0A917S6J8</accession>
<reference evidence="9" key="2">
    <citation type="submission" date="2020-09" db="EMBL/GenBank/DDBJ databases">
        <authorList>
            <person name="Sun Q."/>
            <person name="Zhou Y."/>
        </authorList>
    </citation>
    <scope>NUCLEOTIDE SEQUENCE</scope>
    <source>
        <strain evidence="9">CGMCC 4.7306</strain>
    </source>
</reference>
<evidence type="ECO:0000256" key="5">
    <source>
        <dbReference type="ARBA" id="ARBA00023065"/>
    </source>
</evidence>
<gene>
    <name evidence="9" type="ORF">GCM10011575_15920</name>
</gene>
<keyword evidence="4 7" id="KW-1133">Transmembrane helix</keyword>
<dbReference type="GO" id="GO:0016020">
    <property type="term" value="C:membrane"/>
    <property type="evidence" value="ECO:0007669"/>
    <property type="project" value="UniProtKB-SubCell"/>
</dbReference>
<dbReference type="PANTHER" id="PTHR32468">
    <property type="entry name" value="CATION/H + ANTIPORTER"/>
    <property type="match status" value="1"/>
</dbReference>
<feature type="transmembrane region" description="Helical" evidence="7">
    <location>
        <begin position="136"/>
        <end position="161"/>
    </location>
</feature>
<feature type="transmembrane region" description="Helical" evidence="7">
    <location>
        <begin position="98"/>
        <end position="124"/>
    </location>
</feature>
<feature type="domain" description="Cation/H+ exchanger transmembrane" evidence="8">
    <location>
        <begin position="17"/>
        <end position="410"/>
    </location>
</feature>
<name>A0A917S6J8_9ACTN</name>
<feature type="transmembrane region" description="Helical" evidence="7">
    <location>
        <begin position="327"/>
        <end position="350"/>
    </location>
</feature>
<feature type="transmembrane region" description="Helical" evidence="7">
    <location>
        <begin position="67"/>
        <end position="86"/>
    </location>
</feature>
<evidence type="ECO:0000256" key="2">
    <source>
        <dbReference type="ARBA" id="ARBA00022448"/>
    </source>
</evidence>
<evidence type="ECO:0000256" key="7">
    <source>
        <dbReference type="SAM" id="Phobius"/>
    </source>
</evidence>
<evidence type="ECO:0000313" key="9">
    <source>
        <dbReference type="EMBL" id="GGL58307.1"/>
    </source>
</evidence>
<dbReference type="EMBL" id="BMMZ01000003">
    <property type="protein sequence ID" value="GGL58307.1"/>
    <property type="molecule type" value="Genomic_DNA"/>
</dbReference>
<dbReference type="PANTHER" id="PTHR32468:SF0">
    <property type="entry name" value="K(+)_H(+) ANTIPORTER 1"/>
    <property type="match status" value="1"/>
</dbReference>
<comment type="subcellular location">
    <subcellularLocation>
        <location evidence="1">Membrane</location>
        <topology evidence="1">Multi-pass membrane protein</topology>
    </subcellularLocation>
</comment>
<evidence type="ECO:0000313" key="10">
    <source>
        <dbReference type="Proteomes" id="UP000613840"/>
    </source>
</evidence>
<evidence type="ECO:0000256" key="3">
    <source>
        <dbReference type="ARBA" id="ARBA00022692"/>
    </source>
</evidence>
<comment type="caution">
    <text evidence="9">The sequence shown here is derived from an EMBL/GenBank/DDBJ whole genome shotgun (WGS) entry which is preliminary data.</text>
</comment>
<keyword evidence="5" id="KW-0406">Ion transport</keyword>
<dbReference type="Pfam" id="PF00999">
    <property type="entry name" value="Na_H_Exchanger"/>
    <property type="match status" value="1"/>
</dbReference>
<evidence type="ECO:0000259" key="8">
    <source>
        <dbReference type="Pfam" id="PF00999"/>
    </source>
</evidence>
<evidence type="ECO:0000256" key="1">
    <source>
        <dbReference type="ARBA" id="ARBA00004141"/>
    </source>
</evidence>
<dbReference type="GO" id="GO:1902600">
    <property type="term" value="P:proton transmembrane transport"/>
    <property type="evidence" value="ECO:0007669"/>
    <property type="project" value="InterPro"/>
</dbReference>
<dbReference type="Gene3D" id="1.20.1530.20">
    <property type="match status" value="1"/>
</dbReference>
<dbReference type="GO" id="GO:0015297">
    <property type="term" value="F:antiporter activity"/>
    <property type="evidence" value="ECO:0007669"/>
    <property type="project" value="InterPro"/>
</dbReference>
<dbReference type="Proteomes" id="UP000613840">
    <property type="component" value="Unassembled WGS sequence"/>
</dbReference>
<dbReference type="InterPro" id="IPR038770">
    <property type="entry name" value="Na+/solute_symporter_sf"/>
</dbReference>
<feature type="transmembrane region" description="Helical" evidence="7">
    <location>
        <begin position="237"/>
        <end position="263"/>
    </location>
</feature>
<proteinExistence type="predicted"/>
<protein>
    <submittedName>
        <fullName evidence="9">Cation:proton antiporter</fullName>
    </submittedName>
</protein>
<feature type="transmembrane region" description="Helical" evidence="7">
    <location>
        <begin position="173"/>
        <end position="197"/>
    </location>
</feature>
<dbReference type="RefSeq" id="WP_188894656.1">
    <property type="nucleotide sequence ID" value="NZ_BMMZ01000003.1"/>
</dbReference>